<feature type="compositionally biased region" description="Polar residues" evidence="5">
    <location>
        <begin position="605"/>
        <end position="616"/>
    </location>
</feature>
<evidence type="ECO:0000256" key="5">
    <source>
        <dbReference type="SAM" id="MobiDB-lite"/>
    </source>
</evidence>
<feature type="compositionally biased region" description="Basic residues" evidence="5">
    <location>
        <begin position="476"/>
        <end position="487"/>
    </location>
</feature>
<evidence type="ECO:0000256" key="2">
    <source>
        <dbReference type="ARBA" id="ARBA00022603"/>
    </source>
</evidence>
<evidence type="ECO:0000256" key="3">
    <source>
        <dbReference type="ARBA" id="ARBA00022679"/>
    </source>
</evidence>
<dbReference type="GO" id="GO:0008757">
    <property type="term" value="F:S-adenosylmethionine-dependent methyltransferase activity"/>
    <property type="evidence" value="ECO:0007669"/>
    <property type="project" value="InterPro"/>
</dbReference>
<dbReference type="Pfam" id="PF08241">
    <property type="entry name" value="Methyltransf_11"/>
    <property type="match status" value="1"/>
</dbReference>
<feature type="domain" description="Methyltransferase type 11" evidence="6">
    <location>
        <begin position="68"/>
        <end position="169"/>
    </location>
</feature>
<dbReference type="SUPFAM" id="SSF53335">
    <property type="entry name" value="S-adenosyl-L-methionine-dependent methyltransferases"/>
    <property type="match status" value="2"/>
</dbReference>
<dbReference type="FunFam" id="3.40.50.150:FF:000211">
    <property type="entry name" value="Methyltransferase-like protein 13"/>
    <property type="match status" value="1"/>
</dbReference>
<name>A0AAQ3KSF5_9LILI</name>
<evidence type="ECO:0000256" key="1">
    <source>
        <dbReference type="ARBA" id="ARBA00008361"/>
    </source>
</evidence>
<dbReference type="GO" id="GO:0032259">
    <property type="term" value="P:methylation"/>
    <property type="evidence" value="ECO:0007669"/>
    <property type="project" value="UniProtKB-KW"/>
</dbReference>
<protein>
    <recommendedName>
        <fullName evidence="6">Methyltransferase type 11 domain-containing protein</fullName>
    </recommendedName>
</protein>
<dbReference type="AlphaFoldDB" id="A0AAQ3KSF5"/>
<dbReference type="FunFam" id="3.40.50.150:FF:000256">
    <property type="entry name" value="S-adenosyl-L-methionine-dependent methyltransferase superfamily protein"/>
    <property type="match status" value="1"/>
</dbReference>
<comment type="similarity">
    <text evidence="1">Belongs to the methyltransferase superfamily.</text>
</comment>
<dbReference type="PANTHER" id="PTHR12176:SF78">
    <property type="entry name" value="EEF1A LYSINE AND N-TERMINAL METHYLTRANSFERASE"/>
    <property type="match status" value="1"/>
</dbReference>
<evidence type="ECO:0000313" key="7">
    <source>
        <dbReference type="EMBL" id="WOL12832.1"/>
    </source>
</evidence>
<dbReference type="PANTHER" id="PTHR12176">
    <property type="entry name" value="SAM-DEPENDENT METHYLTRANSFERASE SUPERFAMILY PROTEIN"/>
    <property type="match status" value="1"/>
</dbReference>
<evidence type="ECO:0000259" key="6">
    <source>
        <dbReference type="Pfam" id="PF08241"/>
    </source>
</evidence>
<dbReference type="EMBL" id="CP136896">
    <property type="protein sequence ID" value="WOL12832.1"/>
    <property type="molecule type" value="Genomic_DNA"/>
</dbReference>
<organism evidence="7 8">
    <name type="scientific">Canna indica</name>
    <name type="common">Indian-shot</name>
    <dbReference type="NCBI Taxonomy" id="4628"/>
    <lineage>
        <taxon>Eukaryota</taxon>
        <taxon>Viridiplantae</taxon>
        <taxon>Streptophyta</taxon>
        <taxon>Embryophyta</taxon>
        <taxon>Tracheophyta</taxon>
        <taxon>Spermatophyta</taxon>
        <taxon>Magnoliopsida</taxon>
        <taxon>Liliopsida</taxon>
        <taxon>Zingiberales</taxon>
        <taxon>Cannaceae</taxon>
        <taxon>Canna</taxon>
    </lineage>
</organism>
<evidence type="ECO:0000313" key="8">
    <source>
        <dbReference type="Proteomes" id="UP001327560"/>
    </source>
</evidence>
<sequence length="762" mass="84491">MDKKKGKASSEIFDTLGDFTSKENWDKFFTLRGAGDSFEWYAEWPELRDTLLSQLQSSAADPLQILVPGCGSSRVSEYLYDAGFRHTTNIDFSKVVVSDMLRRYVRSRPEMRWRVMDMTGMQFADEFFDVIFDKGGLDALMEPEYGSKLGTKYLKEVKRVLKSEGKFLCLTLAESHVLGLLFTELRFGWETSIHAIPTKPGSKSTFQTFLVVAVKGKLGMINPLTLLFDQFSVNYKGAQVQAMLNAVENENKIRSDYSSGADIVYSLEDLQLGAKGDLKEFLPGRRCQTILGEQGSSLFHYKAILLDSQQHSEPFLYQCGVFIVPKARSHEWLFASEEGQWLVVESSKTARLIMVFMDSRHSGASMDEIQKDLSPLVKKLTPGKLEDETQIPFMMTGDGVKQRNIIREVSSTITGHIIVEDVTYDSVDGDPSEPKVFRRLTFGRSSSLVQSEALLSQEPHSNKGGTDRKGNTVSSRTRKKGGQKRSVSHNSIDGSESLKVDHSSLASLYHSGIVAGFALITSALELAELSGKKIKTYIIGLGAGLLPMFLHVCLPLLQIEVVELDPVVVDLARDYFSFAEDEQLKVHIGDGIQFIQDKNTVKSSSDSAKYENNASNSHKESDGTSSIALANGNNSNGTKILIIDADSSDLSCGLSCPPPDFVEESFLLLVRDFLSEGGLFVVNLVSRSATIRENVVSSLKAVFDKLFSLELEEDVNEILFAFPAKMSIDVDSLPEAIVKLRNLMKLPLPDGQIESCKFICLK</sequence>
<dbReference type="InterPro" id="IPR029063">
    <property type="entry name" value="SAM-dependent_MTases_sf"/>
</dbReference>
<accession>A0AAQ3KSF5</accession>
<keyword evidence="8" id="KW-1185">Reference proteome</keyword>
<evidence type="ECO:0000256" key="4">
    <source>
        <dbReference type="ARBA" id="ARBA00023268"/>
    </source>
</evidence>
<keyword evidence="3" id="KW-0808">Transferase</keyword>
<dbReference type="CDD" id="cd02440">
    <property type="entry name" value="AdoMet_MTases"/>
    <property type="match status" value="1"/>
</dbReference>
<dbReference type="InterPro" id="IPR013216">
    <property type="entry name" value="Methyltransf_11"/>
</dbReference>
<dbReference type="InterPro" id="IPR051419">
    <property type="entry name" value="Lys/N-term_MeTrsfase_sf"/>
</dbReference>
<dbReference type="Proteomes" id="UP001327560">
    <property type="component" value="Chromosome 7"/>
</dbReference>
<keyword evidence="2" id="KW-0489">Methyltransferase</keyword>
<feature type="region of interest" description="Disordered" evidence="5">
    <location>
        <begin position="605"/>
        <end position="628"/>
    </location>
</feature>
<dbReference type="Gene3D" id="3.40.50.150">
    <property type="entry name" value="Vaccinia Virus protein VP39"/>
    <property type="match status" value="2"/>
</dbReference>
<feature type="region of interest" description="Disordered" evidence="5">
    <location>
        <begin position="451"/>
        <end position="495"/>
    </location>
</feature>
<gene>
    <name evidence="7" type="ORF">Cni_G21600</name>
</gene>
<reference evidence="7 8" key="1">
    <citation type="submission" date="2023-10" db="EMBL/GenBank/DDBJ databases">
        <title>Chromosome-scale genome assembly provides insights into flower coloration mechanisms of Canna indica.</title>
        <authorList>
            <person name="Li C."/>
        </authorList>
    </citation>
    <scope>NUCLEOTIDE SEQUENCE [LARGE SCALE GENOMIC DNA]</scope>
    <source>
        <tissue evidence="7">Flower</tissue>
    </source>
</reference>
<keyword evidence="4" id="KW-0511">Multifunctional enzyme</keyword>
<proteinExistence type="inferred from homology"/>